<keyword evidence="8 14" id="KW-1133">Transmembrane helix</keyword>
<evidence type="ECO:0000256" key="10">
    <source>
        <dbReference type="ARBA" id="ARBA00023136"/>
    </source>
</evidence>
<keyword evidence="10 14" id="KW-0472">Membrane</keyword>
<evidence type="ECO:0000256" key="14">
    <source>
        <dbReference type="HAMAP-Rule" id="MF_00286"/>
    </source>
</evidence>
<proteinExistence type="inferred from homology"/>
<evidence type="ECO:0000256" key="15">
    <source>
        <dbReference type="SAM" id="Phobius"/>
    </source>
</evidence>
<evidence type="ECO:0000256" key="4">
    <source>
        <dbReference type="ARBA" id="ARBA00022475"/>
    </source>
</evidence>
<comment type="caution">
    <text evidence="14">Lacks conserved residue(s) required for the propagation of feature annotation.</text>
</comment>
<dbReference type="PANTHER" id="PTHR36570">
    <property type="entry name" value="DISULFIDE BOND FORMATION PROTEIN B"/>
    <property type="match status" value="1"/>
</dbReference>
<dbReference type="InterPro" id="IPR003752">
    <property type="entry name" value="DiS_bond_form_DsbB/BdbC"/>
</dbReference>
<dbReference type="HAMAP" id="MF_00286">
    <property type="entry name" value="DsbB"/>
    <property type="match status" value="1"/>
</dbReference>
<dbReference type="SUPFAM" id="SSF158442">
    <property type="entry name" value="DsbB-like"/>
    <property type="match status" value="1"/>
</dbReference>
<evidence type="ECO:0000256" key="3">
    <source>
        <dbReference type="ARBA" id="ARBA00022448"/>
    </source>
</evidence>
<evidence type="ECO:0000256" key="6">
    <source>
        <dbReference type="ARBA" id="ARBA00022692"/>
    </source>
</evidence>
<feature type="transmembrane region" description="Helical" evidence="15">
    <location>
        <begin position="146"/>
        <end position="167"/>
    </location>
</feature>
<keyword evidence="7 14" id="KW-0249">Electron transport</keyword>
<keyword evidence="12 14" id="KW-0143">Chaperone</keyword>
<comment type="caution">
    <text evidence="16">The sequence shown here is derived from an EMBL/GenBank/DDBJ whole genome shotgun (WGS) entry which is preliminary data.</text>
</comment>
<dbReference type="EMBL" id="PIPT01000010">
    <property type="protein sequence ID" value="RUO46153.1"/>
    <property type="molecule type" value="Genomic_DNA"/>
</dbReference>
<dbReference type="PANTHER" id="PTHR36570:SF2">
    <property type="entry name" value="DISULFIDE BOND FORMATION PROTEIN B"/>
    <property type="match status" value="1"/>
</dbReference>
<dbReference type="Pfam" id="PF02600">
    <property type="entry name" value="DsbB"/>
    <property type="match status" value="1"/>
</dbReference>
<dbReference type="AlphaFoldDB" id="A0A432XBP4"/>
<keyword evidence="3 14" id="KW-0813">Transport</keyword>
<dbReference type="GO" id="GO:0006457">
    <property type="term" value="P:protein folding"/>
    <property type="evidence" value="ECO:0007669"/>
    <property type="project" value="InterPro"/>
</dbReference>
<accession>A0A432XBP4</accession>
<evidence type="ECO:0000256" key="12">
    <source>
        <dbReference type="ARBA" id="ARBA00023186"/>
    </source>
</evidence>
<evidence type="ECO:0000256" key="8">
    <source>
        <dbReference type="ARBA" id="ARBA00022989"/>
    </source>
</evidence>
<evidence type="ECO:0000256" key="1">
    <source>
        <dbReference type="ARBA" id="ARBA00004429"/>
    </source>
</evidence>
<dbReference type="InterPro" id="IPR050183">
    <property type="entry name" value="DsbB"/>
</dbReference>
<comment type="function">
    <text evidence="14">Required for disulfide bond formation in some periplasmic proteins. Acts by oxidizing the DsbA protein.</text>
</comment>
<evidence type="ECO:0000256" key="11">
    <source>
        <dbReference type="ARBA" id="ARBA00023157"/>
    </source>
</evidence>
<keyword evidence="17" id="KW-1185">Reference proteome</keyword>
<evidence type="ECO:0000256" key="13">
    <source>
        <dbReference type="ARBA" id="ARBA00023284"/>
    </source>
</evidence>
<dbReference type="OrthoDB" id="3711263at2"/>
<evidence type="ECO:0000256" key="9">
    <source>
        <dbReference type="ARBA" id="ARBA00023002"/>
    </source>
</evidence>
<dbReference type="NCBIfam" id="NF002485">
    <property type="entry name" value="PRK01749.1"/>
    <property type="match status" value="1"/>
</dbReference>
<feature type="disulfide bond" description="Redox-active" evidence="14">
    <location>
        <begin position="40"/>
        <end position="43"/>
    </location>
</feature>
<dbReference type="Proteomes" id="UP000286678">
    <property type="component" value="Unassembled WGS sequence"/>
</dbReference>
<comment type="subcellular location">
    <subcellularLocation>
        <location evidence="1">Cell inner membrane</location>
        <topology evidence="1">Multi-pass membrane protein</topology>
    </subcellularLocation>
    <subcellularLocation>
        <location evidence="14">Cell membrane</location>
        <topology evidence="14">Multi-pass membrane protein</topology>
    </subcellularLocation>
</comment>
<reference evidence="17" key="1">
    <citation type="journal article" date="2018" name="Front. Microbiol.">
        <title>Genome-Based Analysis Reveals the Taxonomy and Diversity of the Family Idiomarinaceae.</title>
        <authorList>
            <person name="Liu Y."/>
            <person name="Lai Q."/>
            <person name="Shao Z."/>
        </authorList>
    </citation>
    <scope>NUCLEOTIDE SEQUENCE [LARGE SCALE GENOMIC DNA]</scope>
    <source>
        <strain evidence="17">SW15</strain>
    </source>
</reference>
<evidence type="ECO:0000256" key="5">
    <source>
        <dbReference type="ARBA" id="ARBA00022519"/>
    </source>
</evidence>
<keyword evidence="5" id="KW-0997">Cell inner membrane</keyword>
<evidence type="ECO:0000256" key="7">
    <source>
        <dbReference type="ARBA" id="ARBA00022982"/>
    </source>
</evidence>
<gene>
    <name evidence="14" type="primary">dsbB</name>
    <name evidence="16" type="ORF">CWE21_12275</name>
</gene>
<keyword evidence="11 14" id="KW-1015">Disulfide bond</keyword>
<protein>
    <recommendedName>
        <fullName evidence="14">Disulfide bond formation protein B</fullName>
    </recommendedName>
    <alternativeName>
        <fullName evidence="14">Disulfide oxidoreductase</fullName>
    </alternativeName>
</protein>
<dbReference type="GO" id="GO:0009055">
    <property type="term" value="F:electron transfer activity"/>
    <property type="evidence" value="ECO:0007669"/>
    <property type="project" value="UniProtKB-UniRule"/>
</dbReference>
<sequence>MRFLAKLPEQRAAWALLAATAFGLFATALYMQYEMGLEPCVKCIYQRFAILMIGVAAILPLIAPKLGLVRLVGFAGWLTAAIWGFLIANEHVATQQSANAFFAVCDTFPNFPKWLALHRWFPEVFSATGLCGDISWEFAGLSMPEWMRIIFASYAGVGIVVLFSRLIKFRSI</sequence>
<evidence type="ECO:0000313" key="16">
    <source>
        <dbReference type="EMBL" id="RUO46153.1"/>
    </source>
</evidence>
<feature type="topological domain" description="Periplasmic" evidence="14">
    <location>
        <begin position="31"/>
        <end position="48"/>
    </location>
</feature>
<feature type="topological domain" description="Cytoplasmic" evidence="14">
    <location>
        <begin position="165"/>
        <end position="172"/>
    </location>
</feature>
<feature type="transmembrane region" description="Helical" evidence="15">
    <location>
        <begin position="68"/>
        <end position="88"/>
    </location>
</feature>
<evidence type="ECO:0000256" key="2">
    <source>
        <dbReference type="ARBA" id="ARBA00008823"/>
    </source>
</evidence>
<evidence type="ECO:0000313" key="17">
    <source>
        <dbReference type="Proteomes" id="UP000286678"/>
    </source>
</evidence>
<keyword evidence="9 14" id="KW-0560">Oxidoreductase</keyword>
<name>A0A432XBP4_9GAMM</name>
<feature type="transmembrane region" description="Helical" evidence="15">
    <location>
        <begin position="44"/>
        <end position="63"/>
    </location>
</feature>
<organism evidence="16 17">
    <name type="scientific">Pseudidiomarina aquimaris</name>
    <dbReference type="NCBI Taxonomy" id="641841"/>
    <lineage>
        <taxon>Bacteria</taxon>
        <taxon>Pseudomonadati</taxon>
        <taxon>Pseudomonadota</taxon>
        <taxon>Gammaproteobacteria</taxon>
        <taxon>Alteromonadales</taxon>
        <taxon>Idiomarinaceae</taxon>
        <taxon>Pseudidiomarina</taxon>
    </lineage>
</organism>
<feature type="transmembrane region" description="Helical" evidence="15">
    <location>
        <begin position="12"/>
        <end position="32"/>
    </location>
</feature>
<feature type="disulfide bond" description="Redox-active" evidence="14">
    <location>
        <begin position="105"/>
        <end position="131"/>
    </location>
</feature>
<dbReference type="GO" id="GO:0015035">
    <property type="term" value="F:protein-disulfide reductase activity"/>
    <property type="evidence" value="ECO:0007669"/>
    <property type="project" value="UniProtKB-UniRule"/>
</dbReference>
<dbReference type="InterPro" id="IPR022920">
    <property type="entry name" value="Disulphide_bond_form_DsbB"/>
</dbReference>
<keyword evidence="6 14" id="KW-0812">Transmembrane</keyword>
<comment type="similarity">
    <text evidence="2 14">Belongs to the DsbB family.</text>
</comment>
<dbReference type="InterPro" id="IPR023380">
    <property type="entry name" value="DsbB-like_sf"/>
</dbReference>
<keyword evidence="13 14" id="KW-0676">Redox-active center</keyword>
<keyword evidence="4 14" id="KW-1003">Cell membrane</keyword>
<feature type="topological domain" description="Cytoplasmic" evidence="14">
    <location>
        <begin position="1"/>
        <end position="13"/>
    </location>
</feature>
<dbReference type="RefSeq" id="WP_126834730.1">
    <property type="nucleotide sequence ID" value="NZ_JBLXIO010000014.1"/>
</dbReference>
<dbReference type="GO" id="GO:0005886">
    <property type="term" value="C:plasma membrane"/>
    <property type="evidence" value="ECO:0007669"/>
    <property type="project" value="UniProtKB-SubCell"/>
</dbReference>
<dbReference type="Gene3D" id="1.20.1550.10">
    <property type="entry name" value="DsbB-like"/>
    <property type="match status" value="1"/>
</dbReference>